<dbReference type="InterPro" id="IPR019775">
    <property type="entry name" value="WD40_repeat_CS"/>
</dbReference>
<dbReference type="InterPro" id="IPR018391">
    <property type="entry name" value="PQQ_b-propeller_rpt"/>
</dbReference>
<dbReference type="Pfam" id="PF00400">
    <property type="entry name" value="WD40"/>
    <property type="match status" value="4"/>
</dbReference>
<dbReference type="SMART" id="SM00320">
    <property type="entry name" value="WD40"/>
    <property type="match status" value="7"/>
</dbReference>
<dbReference type="PANTHER" id="PTHR22842:SF3">
    <property type="entry name" value="WD REPEAT DOMAIN-CONTAINING PROTEIN 83"/>
    <property type="match status" value="1"/>
</dbReference>
<dbReference type="OrthoDB" id="1068471at2759"/>
<keyword evidence="8" id="KW-1185">Reference proteome</keyword>
<sequence>MGSEFPTRQLTKLTGHNGPVHAVTYSAGSGQYILTGSTDRTIRLFNPATSSLIQSFSAHGYEILGLAIAPDNASFASVGGDKLVFLWDTATAVTKRRWSGHGGRVNAVAFGGEDGGEAGGGAGGGANVVVSGSADMSVKVWDVRSGSGKALMSLEEAGDSVVSVKVSGAEIVAGNVDGRVRVYDVRMGVCSVDVVGHPVTSVTPTLQNDSLLVSSLDSTLRLFDKADGKLLQSYADSEFTNENYRIGSTLALKDHFVLSGSENGRILVWDHLTGKVVHKLRHGIAESGSSKKDVVSAVAFNEARKEWCSAGGDGNVVVWGSDR</sequence>
<dbReference type="PANTHER" id="PTHR22842">
    <property type="entry name" value="WD40 REPEAT PROTEIN"/>
    <property type="match status" value="1"/>
</dbReference>
<feature type="repeat" description="WD" evidence="6">
    <location>
        <begin position="127"/>
        <end position="151"/>
    </location>
</feature>
<evidence type="ECO:0000256" key="6">
    <source>
        <dbReference type="PROSITE-ProRule" id="PRU00221"/>
    </source>
</evidence>
<accession>A0A6A6GTI7</accession>
<dbReference type="GO" id="GO:0071013">
    <property type="term" value="C:catalytic step 2 spliceosome"/>
    <property type="evidence" value="ECO:0007669"/>
    <property type="project" value="TreeGrafter"/>
</dbReference>
<evidence type="ECO:0000313" key="7">
    <source>
        <dbReference type="EMBL" id="KAF2228997.1"/>
    </source>
</evidence>
<dbReference type="InterPro" id="IPR036322">
    <property type="entry name" value="WD40_repeat_dom_sf"/>
</dbReference>
<protein>
    <submittedName>
        <fullName evidence="7">WD40 repeat-like protein</fullName>
    </submittedName>
</protein>
<organism evidence="7 8">
    <name type="scientific">Viridothelium virens</name>
    <name type="common">Speckled blister lichen</name>
    <name type="synonym">Trypethelium virens</name>
    <dbReference type="NCBI Taxonomy" id="1048519"/>
    <lineage>
        <taxon>Eukaryota</taxon>
        <taxon>Fungi</taxon>
        <taxon>Dikarya</taxon>
        <taxon>Ascomycota</taxon>
        <taxon>Pezizomycotina</taxon>
        <taxon>Dothideomycetes</taxon>
        <taxon>Dothideomycetes incertae sedis</taxon>
        <taxon>Trypetheliales</taxon>
        <taxon>Trypetheliaceae</taxon>
        <taxon>Viridothelium</taxon>
    </lineage>
</organism>
<proteinExistence type="inferred from homology"/>
<dbReference type="InterPro" id="IPR020472">
    <property type="entry name" value="WD40_PAC1"/>
</dbReference>
<dbReference type="EMBL" id="ML991880">
    <property type="protein sequence ID" value="KAF2228997.1"/>
    <property type="molecule type" value="Genomic_DNA"/>
</dbReference>
<dbReference type="AlphaFoldDB" id="A0A6A6GTI7"/>
<name>A0A6A6GTI7_VIRVR</name>
<dbReference type="GO" id="GO:0000398">
    <property type="term" value="P:mRNA splicing, via spliceosome"/>
    <property type="evidence" value="ECO:0007669"/>
    <property type="project" value="TreeGrafter"/>
</dbReference>
<dbReference type="PRINTS" id="PR00320">
    <property type="entry name" value="GPROTEINBRPT"/>
</dbReference>
<dbReference type="InterPro" id="IPR001680">
    <property type="entry name" value="WD40_rpt"/>
</dbReference>
<dbReference type="PROSITE" id="PS00678">
    <property type="entry name" value="WD_REPEATS_1"/>
    <property type="match status" value="1"/>
</dbReference>
<dbReference type="SMART" id="SM00564">
    <property type="entry name" value="PQQ"/>
    <property type="match status" value="3"/>
</dbReference>
<feature type="repeat" description="WD" evidence="6">
    <location>
        <begin position="56"/>
        <end position="97"/>
    </location>
</feature>
<keyword evidence="2" id="KW-0963">Cytoplasm</keyword>
<gene>
    <name evidence="7" type="ORF">EV356DRAFT_32082</name>
</gene>
<keyword evidence="4" id="KW-0677">Repeat</keyword>
<evidence type="ECO:0000256" key="4">
    <source>
        <dbReference type="ARBA" id="ARBA00022737"/>
    </source>
</evidence>
<dbReference type="GO" id="GO:0005737">
    <property type="term" value="C:cytoplasm"/>
    <property type="evidence" value="ECO:0007669"/>
    <property type="project" value="UniProtKB-SubCell"/>
</dbReference>
<dbReference type="CDD" id="cd00200">
    <property type="entry name" value="WD40"/>
    <property type="match status" value="1"/>
</dbReference>
<comment type="similarity">
    <text evidence="5">Belongs to the WD repeat MORG1 family.</text>
</comment>
<evidence type="ECO:0000256" key="2">
    <source>
        <dbReference type="ARBA" id="ARBA00022490"/>
    </source>
</evidence>
<dbReference type="PROSITE" id="PS50294">
    <property type="entry name" value="WD_REPEATS_REGION"/>
    <property type="match status" value="2"/>
</dbReference>
<evidence type="ECO:0000256" key="5">
    <source>
        <dbReference type="ARBA" id="ARBA00038145"/>
    </source>
</evidence>
<dbReference type="PROSITE" id="PS50082">
    <property type="entry name" value="WD_REPEATS_2"/>
    <property type="match status" value="3"/>
</dbReference>
<dbReference type="Gene3D" id="2.130.10.10">
    <property type="entry name" value="YVTN repeat-like/Quinoprotein amine dehydrogenase"/>
    <property type="match status" value="1"/>
</dbReference>
<reference evidence="7" key="1">
    <citation type="journal article" date="2020" name="Stud. Mycol.">
        <title>101 Dothideomycetes genomes: a test case for predicting lifestyles and emergence of pathogens.</title>
        <authorList>
            <person name="Haridas S."/>
            <person name="Albert R."/>
            <person name="Binder M."/>
            <person name="Bloem J."/>
            <person name="Labutti K."/>
            <person name="Salamov A."/>
            <person name="Andreopoulos B."/>
            <person name="Baker S."/>
            <person name="Barry K."/>
            <person name="Bills G."/>
            <person name="Bluhm B."/>
            <person name="Cannon C."/>
            <person name="Castanera R."/>
            <person name="Culley D."/>
            <person name="Daum C."/>
            <person name="Ezra D."/>
            <person name="Gonzalez J."/>
            <person name="Henrissat B."/>
            <person name="Kuo A."/>
            <person name="Liang C."/>
            <person name="Lipzen A."/>
            <person name="Lutzoni F."/>
            <person name="Magnuson J."/>
            <person name="Mondo S."/>
            <person name="Nolan M."/>
            <person name="Ohm R."/>
            <person name="Pangilinan J."/>
            <person name="Park H.-J."/>
            <person name="Ramirez L."/>
            <person name="Alfaro M."/>
            <person name="Sun H."/>
            <person name="Tritt A."/>
            <person name="Yoshinaga Y."/>
            <person name="Zwiers L.-H."/>
            <person name="Turgeon B."/>
            <person name="Goodwin S."/>
            <person name="Spatafora J."/>
            <person name="Crous P."/>
            <person name="Grigoriev I."/>
        </authorList>
    </citation>
    <scope>NUCLEOTIDE SEQUENCE</scope>
    <source>
        <strain evidence="7">Tuck. ex Michener</strain>
    </source>
</reference>
<feature type="repeat" description="WD" evidence="6">
    <location>
        <begin position="13"/>
        <end position="55"/>
    </location>
</feature>
<evidence type="ECO:0000313" key="8">
    <source>
        <dbReference type="Proteomes" id="UP000800092"/>
    </source>
</evidence>
<keyword evidence="3 6" id="KW-0853">WD repeat</keyword>
<dbReference type="SUPFAM" id="SSF50978">
    <property type="entry name" value="WD40 repeat-like"/>
    <property type="match status" value="1"/>
</dbReference>
<dbReference type="InterPro" id="IPR051980">
    <property type="entry name" value="WD_repeat_MORG1"/>
</dbReference>
<comment type="subcellular location">
    <subcellularLocation>
        <location evidence="1">Cytoplasm</location>
    </subcellularLocation>
</comment>
<dbReference type="Proteomes" id="UP000800092">
    <property type="component" value="Unassembled WGS sequence"/>
</dbReference>
<evidence type="ECO:0000256" key="1">
    <source>
        <dbReference type="ARBA" id="ARBA00004496"/>
    </source>
</evidence>
<dbReference type="InterPro" id="IPR015943">
    <property type="entry name" value="WD40/YVTN_repeat-like_dom_sf"/>
</dbReference>
<evidence type="ECO:0000256" key="3">
    <source>
        <dbReference type="ARBA" id="ARBA00022574"/>
    </source>
</evidence>